<dbReference type="InterPro" id="IPR036915">
    <property type="entry name" value="Cyclin-like_sf"/>
</dbReference>
<dbReference type="AlphaFoldDB" id="A0AAW0DMW8"/>
<evidence type="ECO:0000313" key="3">
    <source>
        <dbReference type="EMBL" id="KAK7052061.1"/>
    </source>
</evidence>
<dbReference type="CDD" id="cd20557">
    <property type="entry name" value="CYCLIN_ScPCL1-like"/>
    <property type="match status" value="1"/>
</dbReference>
<name>A0AAW0DMW8_9AGAR</name>
<dbReference type="PANTHER" id="PTHR15615">
    <property type="match status" value="1"/>
</dbReference>
<dbReference type="InterPro" id="IPR006671">
    <property type="entry name" value="Cyclin_N"/>
</dbReference>
<dbReference type="GO" id="GO:0016538">
    <property type="term" value="F:cyclin-dependent protein serine/threonine kinase regulator activity"/>
    <property type="evidence" value="ECO:0007669"/>
    <property type="project" value="TreeGrafter"/>
</dbReference>
<dbReference type="GO" id="GO:0005634">
    <property type="term" value="C:nucleus"/>
    <property type="evidence" value="ECO:0007669"/>
    <property type="project" value="TreeGrafter"/>
</dbReference>
<accession>A0AAW0DMW8</accession>
<evidence type="ECO:0000313" key="4">
    <source>
        <dbReference type="Proteomes" id="UP001362999"/>
    </source>
</evidence>
<dbReference type="GO" id="GO:0000307">
    <property type="term" value="C:cyclin-dependent protein kinase holoenzyme complex"/>
    <property type="evidence" value="ECO:0007669"/>
    <property type="project" value="TreeGrafter"/>
</dbReference>
<feature type="compositionally biased region" description="Basic residues" evidence="1">
    <location>
        <begin position="295"/>
        <end position="307"/>
    </location>
</feature>
<dbReference type="SUPFAM" id="SSF47954">
    <property type="entry name" value="Cyclin-like"/>
    <property type="match status" value="1"/>
</dbReference>
<gene>
    <name evidence="3" type="ORF">R3P38DRAFT_1634923</name>
</gene>
<sequence length="339" mass="36949">MDSPASSSSSGSPASYSSWSPSSSSSHSSPVHPASLVDPALHSPELMQLVDIDLSRPVINYVARSVIETVNHAFDRPSTFRSPASYKFPSFVSSIISRAEITPATLLVALVYITRSRRHLSIALEEWALERVFLGALIVASKYTQDSTLRNVHWAMVTRVFGQGDIGRIEREFLEVLNWELSVTEADVLAHQELLDNTLPLMPATRKSVDEIEVRKSAQVPVPVVPDLEPSSPHSSVGSASPRTPISPSPAIPIDVDMEEAKSPTVYEPSPLPASSPSPSPPYAPLPVAEPTQPAKKRRCPHAHKPSSRPSGAKRFRDFLHVFQPHSHMLLHHAVDVAA</sequence>
<feature type="domain" description="Cyclin N-terminal" evidence="2">
    <location>
        <begin position="91"/>
        <end position="182"/>
    </location>
</feature>
<keyword evidence="4" id="KW-1185">Reference proteome</keyword>
<dbReference type="PANTHER" id="PTHR15615:SF10">
    <property type="entry name" value="PHO85 CYCLIN-2-RELATED"/>
    <property type="match status" value="1"/>
</dbReference>
<feature type="region of interest" description="Disordered" evidence="1">
    <location>
        <begin position="1"/>
        <end position="31"/>
    </location>
</feature>
<dbReference type="Gene3D" id="1.10.472.10">
    <property type="entry name" value="Cyclin-like"/>
    <property type="match status" value="1"/>
</dbReference>
<dbReference type="InterPro" id="IPR013922">
    <property type="entry name" value="Cyclin_PHO80-like"/>
</dbReference>
<dbReference type="EMBL" id="JAWWNJ010000007">
    <property type="protein sequence ID" value="KAK7052061.1"/>
    <property type="molecule type" value="Genomic_DNA"/>
</dbReference>
<comment type="caution">
    <text evidence="3">The sequence shown here is derived from an EMBL/GenBank/DDBJ whole genome shotgun (WGS) entry which is preliminary data.</text>
</comment>
<organism evidence="3 4">
    <name type="scientific">Favolaschia claudopus</name>
    <dbReference type="NCBI Taxonomy" id="2862362"/>
    <lineage>
        <taxon>Eukaryota</taxon>
        <taxon>Fungi</taxon>
        <taxon>Dikarya</taxon>
        <taxon>Basidiomycota</taxon>
        <taxon>Agaricomycotina</taxon>
        <taxon>Agaricomycetes</taxon>
        <taxon>Agaricomycetidae</taxon>
        <taxon>Agaricales</taxon>
        <taxon>Marasmiineae</taxon>
        <taxon>Mycenaceae</taxon>
        <taxon>Favolaschia</taxon>
    </lineage>
</organism>
<evidence type="ECO:0000256" key="1">
    <source>
        <dbReference type="SAM" id="MobiDB-lite"/>
    </source>
</evidence>
<evidence type="ECO:0000259" key="2">
    <source>
        <dbReference type="Pfam" id="PF00134"/>
    </source>
</evidence>
<reference evidence="3 4" key="1">
    <citation type="journal article" date="2024" name="J Genomics">
        <title>Draft genome sequencing and assembly of Favolaschia claudopus CIRM-BRFM 2984 isolated from oak limbs.</title>
        <authorList>
            <person name="Navarro D."/>
            <person name="Drula E."/>
            <person name="Chaduli D."/>
            <person name="Cazenave R."/>
            <person name="Ahrendt S."/>
            <person name="Wang J."/>
            <person name="Lipzen A."/>
            <person name="Daum C."/>
            <person name="Barry K."/>
            <person name="Grigoriev I.V."/>
            <person name="Favel A."/>
            <person name="Rosso M.N."/>
            <person name="Martin F."/>
        </authorList>
    </citation>
    <scope>NUCLEOTIDE SEQUENCE [LARGE SCALE GENOMIC DNA]</scope>
    <source>
        <strain evidence="3 4">CIRM-BRFM 2984</strain>
    </source>
</reference>
<proteinExistence type="predicted"/>
<dbReference type="Proteomes" id="UP001362999">
    <property type="component" value="Unassembled WGS sequence"/>
</dbReference>
<feature type="compositionally biased region" description="Pro residues" evidence="1">
    <location>
        <begin position="270"/>
        <end position="285"/>
    </location>
</feature>
<feature type="compositionally biased region" description="Low complexity" evidence="1">
    <location>
        <begin position="230"/>
        <end position="242"/>
    </location>
</feature>
<protein>
    <submittedName>
        <fullName evidence="3">Cyclin N-terminal domain-containing protein</fullName>
    </submittedName>
</protein>
<dbReference type="GO" id="GO:0019901">
    <property type="term" value="F:protein kinase binding"/>
    <property type="evidence" value="ECO:0007669"/>
    <property type="project" value="InterPro"/>
</dbReference>
<dbReference type="Pfam" id="PF00134">
    <property type="entry name" value="Cyclin_N"/>
    <property type="match status" value="1"/>
</dbReference>
<feature type="region of interest" description="Disordered" evidence="1">
    <location>
        <begin position="223"/>
        <end position="313"/>
    </location>
</feature>